<dbReference type="AlphaFoldDB" id="A0A9W9GBV1"/>
<keyword evidence="4 7" id="KW-1133">Transmembrane helix</keyword>
<keyword evidence="3 7" id="KW-0812">Transmembrane</keyword>
<comment type="similarity">
    <text evidence="2">Belongs to the major facilitator superfamily. Sugar transporter (TC 2.A.1.1) family.</text>
</comment>
<feature type="transmembrane region" description="Helical" evidence="7">
    <location>
        <begin position="353"/>
        <end position="374"/>
    </location>
</feature>
<feature type="compositionally biased region" description="Basic and acidic residues" evidence="6">
    <location>
        <begin position="517"/>
        <end position="542"/>
    </location>
</feature>
<accession>A0A9W9GBV1</accession>
<evidence type="ECO:0000256" key="4">
    <source>
        <dbReference type="ARBA" id="ARBA00022989"/>
    </source>
</evidence>
<dbReference type="PROSITE" id="PS50850">
    <property type="entry name" value="MFS"/>
    <property type="match status" value="1"/>
</dbReference>
<dbReference type="Gene3D" id="1.20.1250.20">
    <property type="entry name" value="MFS general substrate transporter like domains"/>
    <property type="match status" value="1"/>
</dbReference>
<dbReference type="SUPFAM" id="SSF103473">
    <property type="entry name" value="MFS general substrate transporter"/>
    <property type="match status" value="1"/>
</dbReference>
<reference evidence="9" key="2">
    <citation type="journal article" date="2023" name="IMA Fungus">
        <title>Comparative genomic study of the Penicillium genus elucidates a diverse pangenome and 15 lateral gene transfer events.</title>
        <authorList>
            <person name="Petersen C."/>
            <person name="Sorensen T."/>
            <person name="Nielsen M.R."/>
            <person name="Sondergaard T.E."/>
            <person name="Sorensen J.L."/>
            <person name="Fitzpatrick D.A."/>
            <person name="Frisvad J.C."/>
            <person name="Nielsen K.L."/>
        </authorList>
    </citation>
    <scope>NUCLEOTIDE SEQUENCE</scope>
    <source>
        <strain evidence="9">IBT 30069</strain>
    </source>
</reference>
<dbReference type="GO" id="GO:0005351">
    <property type="term" value="F:carbohydrate:proton symporter activity"/>
    <property type="evidence" value="ECO:0007669"/>
    <property type="project" value="TreeGrafter"/>
</dbReference>
<sequence length="549" mass="58903">MGPSSDAAAGTRPPQKATRRMFFFAIWISFAAWLANFDGGFGGIVLIMPSYKSAFGHCQQLLDPETGTKTEECVLSTLQQSLVGVGVLFMAVGSAATGFVGSKFGRKGTIQIGCVISIIGAAGMLGTSGNFVAFVACKSIAGVGLGMLCATAIVYGCECVVPSQRGLLLGLYNIGLALGNLSAAAVCAGSSTLEADNDWQWKTPIICQIPLGILLGAGILMFPESPRWLLLRGEEDRARKSFATFQGLDENSPEVTAQVQEVQQYLEFERAAMKDTSWMEIYRGTNLRRTLVSGMILIGLAITGIQFVATYAALFLSGVGISNTYLINAIVYLCILAGACIGPALIEYGGRRFAMLTGYALMASCMLILSSVSTGVGPENKAAKNVVVAFLCLWAFAFGGFIGPSVWLASAEMHSLRLRTYGQANTTFLYEIFAFGAQFWTPYMLNVNYGNMGSNVGYFYFGITVVVLIFTFFFVPETARLNLEQIDDFFLSGDNAWRTSTKGNIAIARSGLSESSKMVDAEDRGSENQKKDGSPSSEHNEFEDFVVGA</sequence>
<comment type="subcellular location">
    <subcellularLocation>
        <location evidence="1">Membrane</location>
        <topology evidence="1">Multi-pass membrane protein</topology>
    </subcellularLocation>
</comment>
<evidence type="ECO:0000256" key="1">
    <source>
        <dbReference type="ARBA" id="ARBA00004141"/>
    </source>
</evidence>
<keyword evidence="5 7" id="KW-0472">Membrane</keyword>
<evidence type="ECO:0000313" key="10">
    <source>
        <dbReference type="Proteomes" id="UP001149165"/>
    </source>
</evidence>
<reference evidence="9" key="1">
    <citation type="submission" date="2022-11" db="EMBL/GenBank/DDBJ databases">
        <authorList>
            <person name="Petersen C."/>
        </authorList>
    </citation>
    <scope>NUCLEOTIDE SEQUENCE</scope>
    <source>
        <strain evidence="9">IBT 30069</strain>
    </source>
</reference>
<evidence type="ECO:0000256" key="2">
    <source>
        <dbReference type="ARBA" id="ARBA00010992"/>
    </source>
</evidence>
<comment type="caution">
    <text evidence="9">The sequence shown here is derived from an EMBL/GenBank/DDBJ whole genome shotgun (WGS) entry which is preliminary data.</text>
</comment>
<dbReference type="InterPro" id="IPR005828">
    <property type="entry name" value="MFS_sugar_transport-like"/>
</dbReference>
<feature type="transmembrane region" description="Helical" evidence="7">
    <location>
        <begin position="325"/>
        <end position="346"/>
    </location>
</feature>
<feature type="transmembrane region" description="Helical" evidence="7">
    <location>
        <begin position="203"/>
        <end position="222"/>
    </location>
</feature>
<name>A0A9W9GBV1_9EURO</name>
<feature type="transmembrane region" description="Helical" evidence="7">
    <location>
        <begin position="457"/>
        <end position="475"/>
    </location>
</feature>
<dbReference type="Proteomes" id="UP001149165">
    <property type="component" value="Unassembled WGS sequence"/>
</dbReference>
<dbReference type="InterPro" id="IPR005829">
    <property type="entry name" value="Sugar_transporter_CS"/>
</dbReference>
<keyword evidence="10" id="KW-1185">Reference proteome</keyword>
<dbReference type="PROSITE" id="PS00217">
    <property type="entry name" value="SUGAR_TRANSPORT_2"/>
    <property type="match status" value="1"/>
</dbReference>
<evidence type="ECO:0000256" key="6">
    <source>
        <dbReference type="SAM" id="MobiDB-lite"/>
    </source>
</evidence>
<feature type="transmembrane region" description="Helical" evidence="7">
    <location>
        <begin position="386"/>
        <end position="408"/>
    </location>
</feature>
<dbReference type="PANTHER" id="PTHR48022:SF2">
    <property type="entry name" value="PLASTIDIC GLUCOSE TRANSPORTER 4"/>
    <property type="match status" value="1"/>
</dbReference>
<feature type="transmembrane region" description="Helical" evidence="7">
    <location>
        <begin position="21"/>
        <end position="47"/>
    </location>
</feature>
<evidence type="ECO:0000259" key="8">
    <source>
        <dbReference type="PROSITE" id="PS50850"/>
    </source>
</evidence>
<dbReference type="EMBL" id="JAPQKH010000001">
    <property type="protein sequence ID" value="KAJ5115785.1"/>
    <property type="molecule type" value="Genomic_DNA"/>
</dbReference>
<organism evidence="9 10">
    <name type="scientific">Penicillium angulare</name>
    <dbReference type="NCBI Taxonomy" id="116970"/>
    <lineage>
        <taxon>Eukaryota</taxon>
        <taxon>Fungi</taxon>
        <taxon>Dikarya</taxon>
        <taxon>Ascomycota</taxon>
        <taxon>Pezizomycotina</taxon>
        <taxon>Eurotiomycetes</taxon>
        <taxon>Eurotiomycetidae</taxon>
        <taxon>Eurotiales</taxon>
        <taxon>Aspergillaceae</taxon>
        <taxon>Penicillium</taxon>
    </lineage>
</organism>
<feature type="transmembrane region" description="Helical" evidence="7">
    <location>
        <begin position="167"/>
        <end position="191"/>
    </location>
</feature>
<feature type="transmembrane region" description="Helical" evidence="7">
    <location>
        <begin position="291"/>
        <end position="313"/>
    </location>
</feature>
<dbReference type="InterPro" id="IPR036259">
    <property type="entry name" value="MFS_trans_sf"/>
</dbReference>
<dbReference type="InterPro" id="IPR050360">
    <property type="entry name" value="MFS_Sugar_Transporters"/>
</dbReference>
<dbReference type="InterPro" id="IPR020846">
    <property type="entry name" value="MFS_dom"/>
</dbReference>
<dbReference type="OrthoDB" id="6133115at2759"/>
<dbReference type="GO" id="GO:0016020">
    <property type="term" value="C:membrane"/>
    <property type="evidence" value="ECO:0007669"/>
    <property type="project" value="UniProtKB-SubCell"/>
</dbReference>
<feature type="transmembrane region" description="Helical" evidence="7">
    <location>
        <begin position="131"/>
        <end position="155"/>
    </location>
</feature>
<evidence type="ECO:0000256" key="3">
    <source>
        <dbReference type="ARBA" id="ARBA00022692"/>
    </source>
</evidence>
<feature type="transmembrane region" description="Helical" evidence="7">
    <location>
        <begin position="108"/>
        <end position="125"/>
    </location>
</feature>
<feature type="transmembrane region" description="Helical" evidence="7">
    <location>
        <begin position="428"/>
        <end position="445"/>
    </location>
</feature>
<feature type="region of interest" description="Disordered" evidence="6">
    <location>
        <begin position="513"/>
        <end position="549"/>
    </location>
</feature>
<evidence type="ECO:0000256" key="5">
    <source>
        <dbReference type="ARBA" id="ARBA00023136"/>
    </source>
</evidence>
<evidence type="ECO:0000256" key="7">
    <source>
        <dbReference type="SAM" id="Phobius"/>
    </source>
</evidence>
<feature type="domain" description="Major facilitator superfamily (MFS) profile" evidence="8">
    <location>
        <begin position="24"/>
        <end position="479"/>
    </location>
</feature>
<gene>
    <name evidence="9" type="ORF">N7456_000133</name>
</gene>
<dbReference type="PANTHER" id="PTHR48022">
    <property type="entry name" value="PLASTIDIC GLUCOSE TRANSPORTER 4"/>
    <property type="match status" value="1"/>
</dbReference>
<evidence type="ECO:0000313" key="9">
    <source>
        <dbReference type="EMBL" id="KAJ5115785.1"/>
    </source>
</evidence>
<dbReference type="Pfam" id="PF00083">
    <property type="entry name" value="Sugar_tr"/>
    <property type="match status" value="1"/>
</dbReference>
<feature type="transmembrane region" description="Helical" evidence="7">
    <location>
        <begin position="82"/>
        <end position="101"/>
    </location>
</feature>
<protein>
    <recommendedName>
        <fullName evidence="8">Major facilitator superfamily (MFS) profile domain-containing protein</fullName>
    </recommendedName>
</protein>
<proteinExistence type="inferred from homology"/>